<comment type="caution">
    <text evidence="1">The sequence shown here is derived from an EMBL/GenBank/DDBJ whole genome shotgun (WGS) entry which is preliminary data.</text>
</comment>
<accession>A0A158CXI5</accession>
<keyword evidence="2" id="KW-1185">Reference proteome</keyword>
<organism evidence="1 2">
    <name type="scientific">Caballeronia hypogeia</name>
    <dbReference type="NCBI Taxonomy" id="1777140"/>
    <lineage>
        <taxon>Bacteria</taxon>
        <taxon>Pseudomonadati</taxon>
        <taxon>Pseudomonadota</taxon>
        <taxon>Betaproteobacteria</taxon>
        <taxon>Burkholderiales</taxon>
        <taxon>Burkholderiaceae</taxon>
        <taxon>Caballeronia</taxon>
    </lineage>
</organism>
<reference evidence="1" key="1">
    <citation type="submission" date="2016-01" db="EMBL/GenBank/DDBJ databases">
        <authorList>
            <person name="Peeters C."/>
        </authorList>
    </citation>
    <scope>NUCLEOTIDE SEQUENCE</scope>
    <source>
        <strain evidence="1">LMG 29322</strain>
    </source>
</reference>
<proteinExistence type="predicted"/>
<dbReference type="AlphaFoldDB" id="A0A158CXI5"/>
<evidence type="ECO:0000313" key="1">
    <source>
        <dbReference type="EMBL" id="SAK86317.1"/>
    </source>
</evidence>
<dbReference type="Proteomes" id="UP000054851">
    <property type="component" value="Unassembled WGS sequence"/>
</dbReference>
<sequence length="71" mass="7435">MTAGIDVAWLSLSHDDGQFSSFHSYLLAALQRLGVPCDDGGLLTDGSTQSMEATVAVVTTEAEAVGKELFC</sequence>
<gene>
    <name evidence="1" type="ORF">AWB79_06049</name>
</gene>
<protein>
    <submittedName>
        <fullName evidence="1">Uncharacterized protein</fullName>
    </submittedName>
</protein>
<name>A0A158CXI5_9BURK</name>
<dbReference type="EMBL" id="FCOA02000029">
    <property type="protein sequence ID" value="SAK86317.1"/>
    <property type="molecule type" value="Genomic_DNA"/>
</dbReference>
<evidence type="ECO:0000313" key="2">
    <source>
        <dbReference type="Proteomes" id="UP000054851"/>
    </source>
</evidence>